<evidence type="ECO:0000313" key="1">
    <source>
        <dbReference type="EMBL" id="SPP28465.1"/>
    </source>
</evidence>
<evidence type="ECO:0000313" key="2">
    <source>
        <dbReference type="Proteomes" id="UP000270190"/>
    </source>
</evidence>
<protein>
    <recommendedName>
        <fullName evidence="3">DUF3168 domain-containing protein</fullName>
    </recommendedName>
</protein>
<dbReference type="RefSeq" id="WP_120487806.1">
    <property type="nucleotide sequence ID" value="NZ_OUNC01000013.1"/>
</dbReference>
<dbReference type="Proteomes" id="UP000270190">
    <property type="component" value="Unassembled WGS sequence"/>
</dbReference>
<dbReference type="AlphaFoldDB" id="A0A2X0QIC0"/>
<organism evidence="1 2">
    <name type="scientific">Brochothrix thermosphacta</name>
    <name type="common">Microbacterium thermosphactum</name>
    <dbReference type="NCBI Taxonomy" id="2756"/>
    <lineage>
        <taxon>Bacteria</taxon>
        <taxon>Bacillati</taxon>
        <taxon>Bacillota</taxon>
        <taxon>Bacilli</taxon>
        <taxon>Bacillales</taxon>
        <taxon>Listeriaceae</taxon>
        <taxon>Brochothrix</taxon>
    </lineage>
</organism>
<accession>A0A2X0QIC0</accession>
<gene>
    <name evidence="1" type="ORF">BTBSAS_200052</name>
</gene>
<sequence>MNIAVVQVNEILKNSDLKDITRFLNYVPEDYQKIEKLPLIRVVEVNAYYSNRASNTAQTMTFNVQVDIWTNDLEQANDIYFKIDELMKENAWSCQHSEITNDSDLENCNRIIKRYEAIRFK</sequence>
<evidence type="ECO:0008006" key="3">
    <source>
        <dbReference type="Google" id="ProtNLM"/>
    </source>
</evidence>
<proteinExistence type="predicted"/>
<name>A0A2X0QIC0_BROTH</name>
<reference evidence="2" key="1">
    <citation type="submission" date="2018-04" db="EMBL/GenBank/DDBJ databases">
        <authorList>
            <person name="Illikoud N."/>
        </authorList>
    </citation>
    <scope>NUCLEOTIDE SEQUENCE [LARGE SCALE GENOMIC DNA]</scope>
</reference>
<dbReference type="EMBL" id="OUNC01000013">
    <property type="protein sequence ID" value="SPP28465.1"/>
    <property type="molecule type" value="Genomic_DNA"/>
</dbReference>